<feature type="compositionally biased region" description="Basic and acidic residues" evidence="1">
    <location>
        <begin position="31"/>
        <end position="40"/>
    </location>
</feature>
<name>A0ABW0Z9T5_9ACTN</name>
<dbReference type="Proteomes" id="UP001596083">
    <property type="component" value="Unassembled WGS sequence"/>
</dbReference>
<comment type="caution">
    <text evidence="3">The sequence shown here is derived from an EMBL/GenBank/DDBJ whole genome shotgun (WGS) entry which is preliminary data.</text>
</comment>
<reference evidence="4" key="1">
    <citation type="journal article" date="2019" name="Int. J. Syst. Evol. Microbiol.">
        <title>The Global Catalogue of Microorganisms (GCM) 10K type strain sequencing project: providing services to taxonomists for standard genome sequencing and annotation.</title>
        <authorList>
            <consortium name="The Broad Institute Genomics Platform"/>
            <consortium name="The Broad Institute Genome Sequencing Center for Infectious Disease"/>
            <person name="Wu L."/>
            <person name="Ma J."/>
        </authorList>
    </citation>
    <scope>NUCLEOTIDE SEQUENCE [LARGE SCALE GENOMIC DNA]</scope>
    <source>
        <strain evidence="4">CGMCC 4.7304</strain>
    </source>
</reference>
<evidence type="ECO:0000313" key="3">
    <source>
        <dbReference type="EMBL" id="MFC5724553.1"/>
    </source>
</evidence>
<sequence length="221" mass="23398">MLPTTPRTRRRHLTAVLLATAALGTALTGCGEKDSGDTKASDQVPSLQKGDAPGSAAPSAAKKYKEGSPELKKAQDAFGQAFNTCVTRTAQKLGIETRVLTEGKDKGSIAPKEDMGPVTFKANHVIEGSELGKKWYTQVVDPCKKEVPAPQVEDDGDKGKELAEAKKKYECLSKAGLSDLHEPTEDNTALFTSEGMAKYFSGSPDPKSKEILQKCGIGGGS</sequence>
<proteinExistence type="predicted"/>
<evidence type="ECO:0000256" key="2">
    <source>
        <dbReference type="SAM" id="SignalP"/>
    </source>
</evidence>
<keyword evidence="4" id="KW-1185">Reference proteome</keyword>
<dbReference type="EMBL" id="JBHSPB010000030">
    <property type="protein sequence ID" value="MFC5724553.1"/>
    <property type="molecule type" value="Genomic_DNA"/>
</dbReference>
<evidence type="ECO:0000256" key="1">
    <source>
        <dbReference type="SAM" id="MobiDB-lite"/>
    </source>
</evidence>
<dbReference type="PROSITE" id="PS51257">
    <property type="entry name" value="PROKAR_LIPOPROTEIN"/>
    <property type="match status" value="1"/>
</dbReference>
<keyword evidence="2" id="KW-0732">Signal</keyword>
<protein>
    <recommendedName>
        <fullName evidence="5">Lipoprotein</fullName>
    </recommendedName>
</protein>
<dbReference type="RefSeq" id="WP_390321015.1">
    <property type="nucleotide sequence ID" value="NZ_JBHSPB010000030.1"/>
</dbReference>
<feature type="region of interest" description="Disordered" evidence="1">
    <location>
        <begin position="28"/>
        <end position="68"/>
    </location>
</feature>
<evidence type="ECO:0008006" key="5">
    <source>
        <dbReference type="Google" id="ProtNLM"/>
    </source>
</evidence>
<accession>A0ABW0Z9T5</accession>
<feature type="compositionally biased region" description="Low complexity" evidence="1">
    <location>
        <begin position="49"/>
        <end position="61"/>
    </location>
</feature>
<feature type="chain" id="PRO_5046399790" description="Lipoprotein" evidence="2">
    <location>
        <begin position="29"/>
        <end position="221"/>
    </location>
</feature>
<organism evidence="3 4">
    <name type="scientific">Streptomyces gamaensis</name>
    <dbReference type="NCBI Taxonomy" id="1763542"/>
    <lineage>
        <taxon>Bacteria</taxon>
        <taxon>Bacillati</taxon>
        <taxon>Actinomycetota</taxon>
        <taxon>Actinomycetes</taxon>
        <taxon>Kitasatosporales</taxon>
        <taxon>Streptomycetaceae</taxon>
        <taxon>Streptomyces</taxon>
    </lineage>
</organism>
<feature type="signal peptide" evidence="2">
    <location>
        <begin position="1"/>
        <end position="28"/>
    </location>
</feature>
<gene>
    <name evidence="3" type="ORF">ACFP1Z_30805</name>
</gene>
<feature type="region of interest" description="Disordered" evidence="1">
    <location>
        <begin position="201"/>
        <end position="221"/>
    </location>
</feature>
<evidence type="ECO:0000313" key="4">
    <source>
        <dbReference type="Proteomes" id="UP001596083"/>
    </source>
</evidence>